<name>A0A1H1AJ73_9ACTN</name>
<dbReference type="PANTHER" id="PTHR33797:SF2">
    <property type="entry name" value="ORGANIC HYDROPEROXIDE RESISTANCE PROTEIN-LIKE"/>
    <property type="match status" value="1"/>
</dbReference>
<dbReference type="InterPro" id="IPR003718">
    <property type="entry name" value="OsmC/Ohr_fam"/>
</dbReference>
<evidence type="ECO:0000313" key="4">
    <source>
        <dbReference type="Proteomes" id="UP000199301"/>
    </source>
</evidence>
<feature type="region of interest" description="Disordered" evidence="2">
    <location>
        <begin position="1"/>
        <end position="24"/>
    </location>
</feature>
<reference evidence="4" key="1">
    <citation type="submission" date="2016-10" db="EMBL/GenBank/DDBJ databases">
        <authorList>
            <person name="Varghese N."/>
            <person name="Submissions S."/>
        </authorList>
    </citation>
    <scope>NUCLEOTIDE SEQUENCE [LARGE SCALE GENOMIC DNA]</scope>
    <source>
        <strain evidence="4">DSM 45459</strain>
    </source>
</reference>
<dbReference type="RefSeq" id="WP_092522108.1">
    <property type="nucleotide sequence ID" value="NZ_FNKO01000001.1"/>
</dbReference>
<protein>
    <submittedName>
        <fullName evidence="3">Peroxiredoxin, Ohr subfamily</fullName>
    </submittedName>
</protein>
<keyword evidence="4" id="KW-1185">Reference proteome</keyword>
<dbReference type="NCBIfam" id="TIGR03561">
    <property type="entry name" value="organ_hyd_perox"/>
    <property type="match status" value="1"/>
</dbReference>
<evidence type="ECO:0000313" key="3">
    <source>
        <dbReference type="EMBL" id="SDQ39729.1"/>
    </source>
</evidence>
<dbReference type="InterPro" id="IPR036102">
    <property type="entry name" value="OsmC/Ohrsf"/>
</dbReference>
<dbReference type="GO" id="GO:0006979">
    <property type="term" value="P:response to oxidative stress"/>
    <property type="evidence" value="ECO:0007669"/>
    <property type="project" value="InterPro"/>
</dbReference>
<dbReference type="STRING" id="995062.SAMN04489718_1606"/>
<dbReference type="InterPro" id="IPR019953">
    <property type="entry name" value="OHR"/>
</dbReference>
<dbReference type="OrthoDB" id="9797508at2"/>
<sequence>MSAAYTAEATATGSGRGGHTRSSDGVLDLELSVPRELGGAGGAGTNPEQLFAAGYAACFHSALQLVARQEKEDIEGSSVTADVGIGPDGNGGYQLSVTLRVGLPGFGEARALELARGADRVCPYSNAIRGNVDIELSAE</sequence>
<accession>A0A1H1AJ73</accession>
<dbReference type="EMBL" id="FNKO01000001">
    <property type="protein sequence ID" value="SDQ39729.1"/>
    <property type="molecule type" value="Genomic_DNA"/>
</dbReference>
<dbReference type="Gene3D" id="3.30.300.20">
    <property type="match status" value="1"/>
</dbReference>
<proteinExistence type="inferred from homology"/>
<dbReference type="SUPFAM" id="SSF82784">
    <property type="entry name" value="OsmC-like"/>
    <property type="match status" value="1"/>
</dbReference>
<dbReference type="Pfam" id="PF02566">
    <property type="entry name" value="OsmC"/>
    <property type="match status" value="1"/>
</dbReference>
<dbReference type="Gene3D" id="2.20.25.10">
    <property type="match status" value="1"/>
</dbReference>
<dbReference type="AlphaFoldDB" id="A0A1H1AJ73"/>
<gene>
    <name evidence="3" type="ORF">SAMN04489718_1606</name>
</gene>
<comment type="similarity">
    <text evidence="1">Belongs to the OsmC/Ohr family.</text>
</comment>
<dbReference type="PANTHER" id="PTHR33797">
    <property type="entry name" value="ORGANIC HYDROPEROXIDE RESISTANCE PROTEIN-LIKE"/>
    <property type="match status" value="1"/>
</dbReference>
<dbReference type="Proteomes" id="UP000199301">
    <property type="component" value="Unassembled WGS sequence"/>
</dbReference>
<dbReference type="InterPro" id="IPR015946">
    <property type="entry name" value="KH_dom-like_a/b"/>
</dbReference>
<evidence type="ECO:0000256" key="2">
    <source>
        <dbReference type="SAM" id="MobiDB-lite"/>
    </source>
</evidence>
<organism evidence="3 4">
    <name type="scientific">Actinopolyspora saharensis</name>
    <dbReference type="NCBI Taxonomy" id="995062"/>
    <lineage>
        <taxon>Bacteria</taxon>
        <taxon>Bacillati</taxon>
        <taxon>Actinomycetota</taxon>
        <taxon>Actinomycetes</taxon>
        <taxon>Actinopolysporales</taxon>
        <taxon>Actinopolysporaceae</taxon>
        <taxon>Actinopolyspora</taxon>
    </lineage>
</organism>
<evidence type="ECO:0000256" key="1">
    <source>
        <dbReference type="ARBA" id="ARBA00007378"/>
    </source>
</evidence>